<evidence type="ECO:0000313" key="2">
    <source>
        <dbReference type="Proteomes" id="UP001596292"/>
    </source>
</evidence>
<reference evidence="2" key="1">
    <citation type="journal article" date="2019" name="Int. J. Syst. Evol. Microbiol.">
        <title>The Global Catalogue of Microorganisms (GCM) 10K type strain sequencing project: providing services to taxonomists for standard genome sequencing and annotation.</title>
        <authorList>
            <consortium name="The Broad Institute Genomics Platform"/>
            <consortium name="The Broad Institute Genome Sequencing Center for Infectious Disease"/>
            <person name="Wu L."/>
            <person name="Ma J."/>
        </authorList>
    </citation>
    <scope>NUCLEOTIDE SEQUENCE [LARGE SCALE GENOMIC DNA]</scope>
    <source>
        <strain evidence="2">CCUG 48316</strain>
    </source>
</reference>
<dbReference type="Pfam" id="PF08889">
    <property type="entry name" value="WbqC"/>
    <property type="match status" value="1"/>
</dbReference>
<accession>A0ABW2BSJ5</accession>
<gene>
    <name evidence="1" type="ORF">ACFQE0_25670</name>
</gene>
<proteinExistence type="predicted"/>
<dbReference type="Proteomes" id="UP001596292">
    <property type="component" value="Unassembled WGS sequence"/>
</dbReference>
<organism evidence="1 2">
    <name type="scientific">Methylobacterium komagatae</name>
    <dbReference type="NCBI Taxonomy" id="374425"/>
    <lineage>
        <taxon>Bacteria</taxon>
        <taxon>Pseudomonadati</taxon>
        <taxon>Pseudomonadota</taxon>
        <taxon>Alphaproteobacteria</taxon>
        <taxon>Hyphomicrobiales</taxon>
        <taxon>Methylobacteriaceae</taxon>
        <taxon>Methylobacterium</taxon>
    </lineage>
</organism>
<evidence type="ECO:0000313" key="1">
    <source>
        <dbReference type="EMBL" id="MFC6792644.1"/>
    </source>
</evidence>
<name>A0ABW2BSJ5_9HYPH</name>
<keyword evidence="2" id="KW-1185">Reference proteome</keyword>
<protein>
    <submittedName>
        <fullName evidence="1">WbqC family protein</fullName>
    </submittedName>
</protein>
<dbReference type="InterPro" id="IPR014985">
    <property type="entry name" value="WbqC"/>
</dbReference>
<sequence length="248" mass="27885">MRVGIMQPYLFPYIGYFQLIAAVDRFVIYDTVKYTKKGWINRNRFLRDGEPVTFTLPIARGADELDIGERHVAAEFAPTKLCAQIAQAYRRAPFLAETMPLIEAVLHHRADTLFLHLREGLTRTCAHLGIETPILAASALEGRTELRRQVRVIDLCTRLSATTYVNPIGGTALYDPEAFAERGIALRFLKARPQEYPQFDRPFVPWLSIIDVLMFNGRDGTRVRLPDCDLLTADEAAPAGQPSLPEAA</sequence>
<comment type="caution">
    <text evidence="1">The sequence shown here is derived from an EMBL/GenBank/DDBJ whole genome shotgun (WGS) entry which is preliminary data.</text>
</comment>
<dbReference type="RefSeq" id="WP_378974767.1">
    <property type="nucleotide sequence ID" value="NZ_JBHSWN010000001.1"/>
</dbReference>
<dbReference type="EMBL" id="JBHSWN010000001">
    <property type="protein sequence ID" value="MFC6792644.1"/>
    <property type="molecule type" value="Genomic_DNA"/>
</dbReference>